<reference evidence="1 2" key="1">
    <citation type="submission" date="2019-02" db="EMBL/GenBank/DDBJ databases">
        <title>Deep-cultivation of Planctomycetes and their phenomic and genomic characterization uncovers novel biology.</title>
        <authorList>
            <person name="Wiegand S."/>
            <person name="Jogler M."/>
            <person name="Boedeker C."/>
            <person name="Pinto D."/>
            <person name="Vollmers J."/>
            <person name="Rivas-Marin E."/>
            <person name="Kohn T."/>
            <person name="Peeters S.H."/>
            <person name="Heuer A."/>
            <person name="Rast P."/>
            <person name="Oberbeckmann S."/>
            <person name="Bunk B."/>
            <person name="Jeske O."/>
            <person name="Meyerdierks A."/>
            <person name="Storesund J.E."/>
            <person name="Kallscheuer N."/>
            <person name="Luecker S."/>
            <person name="Lage O.M."/>
            <person name="Pohl T."/>
            <person name="Merkel B.J."/>
            <person name="Hornburger P."/>
            <person name="Mueller R.-W."/>
            <person name="Bruemmer F."/>
            <person name="Labrenz M."/>
            <person name="Spormann A.M."/>
            <person name="Op den Camp H."/>
            <person name="Overmann J."/>
            <person name="Amann R."/>
            <person name="Jetten M.S.M."/>
            <person name="Mascher T."/>
            <person name="Medema M.H."/>
            <person name="Devos D.P."/>
            <person name="Kaster A.-K."/>
            <person name="Ovreas L."/>
            <person name="Rohde M."/>
            <person name="Galperin M.Y."/>
            <person name="Jogler C."/>
        </authorList>
    </citation>
    <scope>NUCLEOTIDE SEQUENCE [LARGE SCALE GENOMIC DNA]</scope>
    <source>
        <strain evidence="1 2">K23_9</strain>
    </source>
</reference>
<dbReference type="Proteomes" id="UP000319817">
    <property type="component" value="Chromosome"/>
</dbReference>
<dbReference type="AlphaFoldDB" id="A0A517P052"/>
<gene>
    <name evidence="1" type="ORF">K239x_47540</name>
</gene>
<evidence type="ECO:0000313" key="2">
    <source>
        <dbReference type="Proteomes" id="UP000319817"/>
    </source>
</evidence>
<name>A0A517P052_9BACT</name>
<organism evidence="1 2">
    <name type="scientific">Stieleria marina</name>
    <dbReference type="NCBI Taxonomy" id="1930275"/>
    <lineage>
        <taxon>Bacteria</taxon>
        <taxon>Pseudomonadati</taxon>
        <taxon>Planctomycetota</taxon>
        <taxon>Planctomycetia</taxon>
        <taxon>Pirellulales</taxon>
        <taxon>Pirellulaceae</taxon>
        <taxon>Stieleria</taxon>
    </lineage>
</organism>
<proteinExistence type="predicted"/>
<accession>A0A517P052</accession>
<sequence length="159" mass="18101">MGSLHSSLPVLAFANSISVTRVFKVKCELLFKQVLAPEHILPDRYQIVMRCIGFENSGFRSLLKFQHPHVLRFQPTCLPRILGQRLDSLGRLLKQVNDSFVPPVNSTNFLNENFKCNDLRPKFGASGMDCFIVNSLCRRIASTSETDKHEREQTRGSLH</sequence>
<dbReference type="EMBL" id="CP036526">
    <property type="protein sequence ID" value="QDT12742.1"/>
    <property type="molecule type" value="Genomic_DNA"/>
</dbReference>
<keyword evidence="2" id="KW-1185">Reference proteome</keyword>
<evidence type="ECO:0000313" key="1">
    <source>
        <dbReference type="EMBL" id="QDT12742.1"/>
    </source>
</evidence>
<protein>
    <submittedName>
        <fullName evidence="1">Uncharacterized protein</fullName>
    </submittedName>
</protein>